<dbReference type="SMART" id="SM00487">
    <property type="entry name" value="DEXDc"/>
    <property type="match status" value="1"/>
</dbReference>
<dbReference type="PROSITE" id="PS51192">
    <property type="entry name" value="HELICASE_ATP_BIND_1"/>
    <property type="match status" value="1"/>
</dbReference>
<accession>A0AAW1UMS6</accession>
<evidence type="ECO:0000256" key="5">
    <source>
        <dbReference type="ARBA" id="ARBA00022840"/>
    </source>
</evidence>
<evidence type="ECO:0000256" key="6">
    <source>
        <dbReference type="PROSITE-ProRule" id="PRU00552"/>
    </source>
</evidence>
<feature type="short sequence motif" description="Q motif" evidence="6">
    <location>
        <begin position="18"/>
        <end position="46"/>
    </location>
</feature>
<protein>
    <recommendedName>
        <fullName evidence="1">RNA helicase</fullName>
        <ecNumber evidence="1">3.6.4.13</ecNumber>
    </recommendedName>
</protein>
<dbReference type="InterPro" id="IPR014001">
    <property type="entry name" value="Helicase_ATP-bd"/>
</dbReference>
<evidence type="ECO:0000256" key="7">
    <source>
        <dbReference type="SAM" id="MobiDB-lite"/>
    </source>
</evidence>
<dbReference type="Gene3D" id="3.40.50.300">
    <property type="entry name" value="P-loop containing nucleotide triphosphate hydrolases"/>
    <property type="match status" value="1"/>
</dbReference>
<dbReference type="GO" id="GO:0010468">
    <property type="term" value="P:regulation of gene expression"/>
    <property type="evidence" value="ECO:0007669"/>
    <property type="project" value="UniProtKB-ARBA"/>
</dbReference>
<evidence type="ECO:0000256" key="3">
    <source>
        <dbReference type="ARBA" id="ARBA00022801"/>
    </source>
</evidence>
<dbReference type="GO" id="GO:0016787">
    <property type="term" value="F:hydrolase activity"/>
    <property type="evidence" value="ECO:0007669"/>
    <property type="project" value="UniProtKB-KW"/>
</dbReference>
<evidence type="ECO:0000313" key="11">
    <source>
        <dbReference type="Proteomes" id="UP001431783"/>
    </source>
</evidence>
<dbReference type="PROSITE" id="PS51195">
    <property type="entry name" value="Q_MOTIF"/>
    <property type="match status" value="1"/>
</dbReference>
<dbReference type="InterPro" id="IPR011545">
    <property type="entry name" value="DEAD/DEAH_box_helicase_dom"/>
</dbReference>
<dbReference type="PANTHER" id="PTHR47958">
    <property type="entry name" value="ATP-DEPENDENT RNA HELICASE DBP3"/>
    <property type="match status" value="1"/>
</dbReference>
<evidence type="ECO:0000259" key="8">
    <source>
        <dbReference type="PROSITE" id="PS51192"/>
    </source>
</evidence>
<dbReference type="GO" id="GO:0005524">
    <property type="term" value="F:ATP binding"/>
    <property type="evidence" value="ECO:0007669"/>
    <property type="project" value="UniProtKB-KW"/>
</dbReference>
<organism evidence="10 11">
    <name type="scientific">Henosepilachna vigintioctopunctata</name>
    <dbReference type="NCBI Taxonomy" id="420089"/>
    <lineage>
        <taxon>Eukaryota</taxon>
        <taxon>Metazoa</taxon>
        <taxon>Ecdysozoa</taxon>
        <taxon>Arthropoda</taxon>
        <taxon>Hexapoda</taxon>
        <taxon>Insecta</taxon>
        <taxon>Pterygota</taxon>
        <taxon>Neoptera</taxon>
        <taxon>Endopterygota</taxon>
        <taxon>Coleoptera</taxon>
        <taxon>Polyphaga</taxon>
        <taxon>Cucujiformia</taxon>
        <taxon>Coccinelloidea</taxon>
        <taxon>Coccinellidae</taxon>
        <taxon>Epilachninae</taxon>
        <taxon>Epilachnini</taxon>
        <taxon>Henosepilachna</taxon>
    </lineage>
</organism>
<keyword evidence="2" id="KW-0547">Nucleotide-binding</keyword>
<name>A0AAW1UMS6_9CUCU</name>
<feature type="domain" description="Helicase ATP-binding" evidence="8">
    <location>
        <begin position="49"/>
        <end position="166"/>
    </location>
</feature>
<dbReference type="AlphaFoldDB" id="A0AAW1UMS6"/>
<feature type="region of interest" description="Disordered" evidence="7">
    <location>
        <begin position="1"/>
        <end position="21"/>
    </location>
</feature>
<dbReference type="EC" id="3.6.4.13" evidence="1"/>
<sequence length="166" mass="18121">MQDTEVNVSGENVPKPISSFESSGLRQHLVNNVKKSGYTKPTPIQRYSIPIIMNGRDLMGCAQTGSGKTAAFLLPIINSLMSSQEPPIVEEGTAQPSVVIVSPTRELTIQIYEQAKKFSHNSIVKVVEAYGGTSTNYQRNRVLAGCHILVATPGRLNDFVNKRNCC</sequence>
<gene>
    <name evidence="10" type="ORF">WA026_013063</name>
</gene>
<dbReference type="Proteomes" id="UP001431783">
    <property type="component" value="Unassembled WGS sequence"/>
</dbReference>
<evidence type="ECO:0000259" key="9">
    <source>
        <dbReference type="PROSITE" id="PS51195"/>
    </source>
</evidence>
<evidence type="ECO:0000256" key="4">
    <source>
        <dbReference type="ARBA" id="ARBA00022806"/>
    </source>
</evidence>
<keyword evidence="5" id="KW-0067">ATP-binding</keyword>
<dbReference type="Pfam" id="PF00270">
    <property type="entry name" value="DEAD"/>
    <property type="match status" value="1"/>
</dbReference>
<feature type="compositionally biased region" description="Polar residues" evidence="7">
    <location>
        <begin position="1"/>
        <end position="10"/>
    </location>
</feature>
<dbReference type="EMBL" id="JARQZJ010000066">
    <property type="protein sequence ID" value="KAK9880739.1"/>
    <property type="molecule type" value="Genomic_DNA"/>
</dbReference>
<dbReference type="GO" id="GO:0003724">
    <property type="term" value="F:RNA helicase activity"/>
    <property type="evidence" value="ECO:0007669"/>
    <property type="project" value="UniProtKB-EC"/>
</dbReference>
<dbReference type="GO" id="GO:0003676">
    <property type="term" value="F:nucleic acid binding"/>
    <property type="evidence" value="ECO:0007669"/>
    <property type="project" value="InterPro"/>
</dbReference>
<evidence type="ECO:0000313" key="10">
    <source>
        <dbReference type="EMBL" id="KAK9880739.1"/>
    </source>
</evidence>
<comment type="caution">
    <text evidence="10">The sequence shown here is derived from an EMBL/GenBank/DDBJ whole genome shotgun (WGS) entry which is preliminary data.</text>
</comment>
<keyword evidence="11" id="KW-1185">Reference proteome</keyword>
<dbReference type="InterPro" id="IPR027417">
    <property type="entry name" value="P-loop_NTPase"/>
</dbReference>
<reference evidence="10 11" key="1">
    <citation type="submission" date="2023-03" db="EMBL/GenBank/DDBJ databases">
        <title>Genome insight into feeding habits of ladybird beetles.</title>
        <authorList>
            <person name="Li H.-S."/>
            <person name="Huang Y.-H."/>
            <person name="Pang H."/>
        </authorList>
    </citation>
    <scope>NUCLEOTIDE SEQUENCE [LARGE SCALE GENOMIC DNA]</scope>
    <source>
        <strain evidence="10">SYSU_2023b</strain>
        <tissue evidence="10">Whole body</tissue>
    </source>
</reference>
<proteinExistence type="predicted"/>
<keyword evidence="4" id="KW-0347">Helicase</keyword>
<dbReference type="SUPFAM" id="SSF52540">
    <property type="entry name" value="P-loop containing nucleoside triphosphate hydrolases"/>
    <property type="match status" value="1"/>
</dbReference>
<evidence type="ECO:0000256" key="1">
    <source>
        <dbReference type="ARBA" id="ARBA00012552"/>
    </source>
</evidence>
<dbReference type="InterPro" id="IPR014014">
    <property type="entry name" value="RNA_helicase_DEAD_Q_motif"/>
</dbReference>
<keyword evidence="3" id="KW-0378">Hydrolase</keyword>
<feature type="domain" description="DEAD-box RNA helicase Q" evidence="9">
    <location>
        <begin position="18"/>
        <end position="46"/>
    </location>
</feature>
<evidence type="ECO:0000256" key="2">
    <source>
        <dbReference type="ARBA" id="ARBA00022741"/>
    </source>
</evidence>